<evidence type="ECO:0000256" key="6">
    <source>
        <dbReference type="ARBA" id="ARBA00023014"/>
    </source>
</evidence>
<accession>A0AA94EDN0</accession>
<comment type="caution">
    <text evidence="8">The sequence shown here is derived from an EMBL/GenBank/DDBJ whole genome shotgun (WGS) entry which is preliminary data.</text>
</comment>
<dbReference type="InterPro" id="IPR034428">
    <property type="entry name" value="ThiH/NoCL/HydG-like"/>
</dbReference>
<dbReference type="InterPro" id="IPR007197">
    <property type="entry name" value="rSAM"/>
</dbReference>
<proteinExistence type="predicted"/>
<comment type="cofactor">
    <cofactor evidence="1">
        <name>[4Fe-4S] cluster</name>
        <dbReference type="ChEBI" id="CHEBI:49883"/>
    </cofactor>
</comment>
<dbReference type="CDD" id="cd01335">
    <property type="entry name" value="Radical_SAM"/>
    <property type="match status" value="1"/>
</dbReference>
<dbReference type="Pfam" id="PF06968">
    <property type="entry name" value="BATS"/>
    <property type="match status" value="1"/>
</dbReference>
<protein>
    <submittedName>
        <fullName evidence="8">2-iminoacetate synthase ThiH</fullName>
    </submittedName>
</protein>
<reference evidence="9" key="1">
    <citation type="journal article" date="2018" name="Front. Microbiol.">
        <title>Genome-Based Analysis Reveals the Taxonomy and Diversity of the Family Idiomarinaceae.</title>
        <authorList>
            <person name="Liu Y."/>
            <person name="Lai Q."/>
            <person name="Shao Z."/>
        </authorList>
    </citation>
    <scope>NUCLEOTIDE SEQUENCE [LARGE SCALE GENOMIC DNA]</scope>
    <source>
        <strain evidence="9">SN-14</strain>
    </source>
</reference>
<dbReference type="GO" id="GO:0009228">
    <property type="term" value="P:thiamine biosynthetic process"/>
    <property type="evidence" value="ECO:0007669"/>
    <property type="project" value="InterPro"/>
</dbReference>
<keyword evidence="9" id="KW-1185">Reference proteome</keyword>
<dbReference type="PANTHER" id="PTHR43583:SF1">
    <property type="entry name" value="2-IMINOACETATE SYNTHASE"/>
    <property type="match status" value="1"/>
</dbReference>
<dbReference type="SFLD" id="SFLDG01060">
    <property type="entry name" value="BATS_domain_containing"/>
    <property type="match status" value="1"/>
</dbReference>
<dbReference type="PANTHER" id="PTHR43583">
    <property type="entry name" value="2-IMINOACETATE SYNTHASE"/>
    <property type="match status" value="1"/>
</dbReference>
<evidence type="ECO:0000256" key="4">
    <source>
        <dbReference type="ARBA" id="ARBA00022723"/>
    </source>
</evidence>
<dbReference type="NCBIfam" id="TIGR02351">
    <property type="entry name" value="thiH"/>
    <property type="match status" value="1"/>
</dbReference>
<keyword evidence="6" id="KW-0411">Iron-sulfur</keyword>
<name>A0AA94EDN0_9GAMM</name>
<dbReference type="SMART" id="SM00876">
    <property type="entry name" value="BATS"/>
    <property type="match status" value="1"/>
</dbReference>
<sequence>MSFFAHWQKLNWDALSLTLYSKTAADVEAALTKKSLSDDDFMALVSPAAEAYLEPLATRSQELTRQRFGNTLSLFIPLYLSNLCANECSYCGFSMSNRLRRKTLSMAEIEQECAAIKAKGYDSVLVVTGEHERKVGRQYFAQALPIIKSYFSYVMFEVQPLSQKEYLQLSSLGLNAVMVYQETYNTAAYCRHHLRGKKADIEWRLNTPDRLGAAGIDKIGLGSLIGLADWRVDSVFTAMHLSYLQRRYWRSRYSLSFPRLRPCAGTQVDTHVISDRQLVQLICAYRLRFHDVEMSLSTREQARLRDGLFNLGVTAVSAESKTQPGGYANATAELEQFRIDDSRSTSEVAAAIRAQGLQPVWRDWLSQW</sequence>
<evidence type="ECO:0000256" key="1">
    <source>
        <dbReference type="ARBA" id="ARBA00001966"/>
    </source>
</evidence>
<dbReference type="GO" id="GO:0005506">
    <property type="term" value="F:iron ion binding"/>
    <property type="evidence" value="ECO:0007669"/>
    <property type="project" value="InterPro"/>
</dbReference>
<evidence type="ECO:0000313" key="9">
    <source>
        <dbReference type="Proteomes" id="UP000286680"/>
    </source>
</evidence>
<dbReference type="Pfam" id="PF04055">
    <property type="entry name" value="Radical_SAM"/>
    <property type="match status" value="1"/>
</dbReference>
<dbReference type="InterPro" id="IPR058240">
    <property type="entry name" value="rSAM_sf"/>
</dbReference>
<dbReference type="GO" id="GO:0003824">
    <property type="term" value="F:catalytic activity"/>
    <property type="evidence" value="ECO:0007669"/>
    <property type="project" value="InterPro"/>
</dbReference>
<dbReference type="Proteomes" id="UP000286680">
    <property type="component" value="Unassembled WGS sequence"/>
</dbReference>
<evidence type="ECO:0000259" key="7">
    <source>
        <dbReference type="SMART" id="SM00876"/>
    </source>
</evidence>
<dbReference type="SFLD" id="SFLDS00029">
    <property type="entry name" value="Radical_SAM"/>
    <property type="match status" value="1"/>
</dbReference>
<dbReference type="InterPro" id="IPR010722">
    <property type="entry name" value="BATS_dom"/>
</dbReference>
<evidence type="ECO:0000256" key="2">
    <source>
        <dbReference type="ARBA" id="ARBA00022485"/>
    </source>
</evidence>
<dbReference type="EMBL" id="PIPS01000003">
    <property type="protein sequence ID" value="RUO42552.1"/>
    <property type="molecule type" value="Genomic_DNA"/>
</dbReference>
<evidence type="ECO:0000256" key="5">
    <source>
        <dbReference type="ARBA" id="ARBA00023004"/>
    </source>
</evidence>
<keyword evidence="2" id="KW-0004">4Fe-4S</keyword>
<keyword evidence="5" id="KW-0408">Iron</keyword>
<keyword evidence="3" id="KW-0949">S-adenosyl-L-methionine</keyword>
<dbReference type="GO" id="GO:0051539">
    <property type="term" value="F:4 iron, 4 sulfur cluster binding"/>
    <property type="evidence" value="ECO:0007669"/>
    <property type="project" value="UniProtKB-KW"/>
</dbReference>
<dbReference type="AlphaFoldDB" id="A0AA94EDN0"/>
<dbReference type="InterPro" id="IPR012726">
    <property type="entry name" value="ThiH"/>
</dbReference>
<dbReference type="Gene3D" id="3.20.20.70">
    <property type="entry name" value="Aldolase class I"/>
    <property type="match status" value="1"/>
</dbReference>
<dbReference type="SFLD" id="SFLDG01081">
    <property type="entry name" value="cleavage_of_the_Ca-Cb_bond_in"/>
    <property type="match status" value="1"/>
</dbReference>
<feature type="domain" description="Biotin and thiamin synthesis-associated" evidence="7">
    <location>
        <begin position="256"/>
        <end position="359"/>
    </location>
</feature>
<keyword evidence="4" id="KW-0479">Metal-binding</keyword>
<organism evidence="8 9">
    <name type="scientific">Idiomarina aquatica</name>
    <dbReference type="NCBI Taxonomy" id="1327752"/>
    <lineage>
        <taxon>Bacteria</taxon>
        <taxon>Pseudomonadati</taxon>
        <taxon>Pseudomonadota</taxon>
        <taxon>Gammaproteobacteria</taxon>
        <taxon>Alteromonadales</taxon>
        <taxon>Idiomarinaceae</taxon>
        <taxon>Idiomarina</taxon>
    </lineage>
</organism>
<gene>
    <name evidence="8" type="ORF">CWE23_10725</name>
</gene>
<evidence type="ECO:0000256" key="3">
    <source>
        <dbReference type="ARBA" id="ARBA00022691"/>
    </source>
</evidence>
<dbReference type="InterPro" id="IPR013785">
    <property type="entry name" value="Aldolase_TIM"/>
</dbReference>
<dbReference type="SFLD" id="SFLDF00301">
    <property type="entry name" value="2-iminoacetate_synthase_(ThiH)"/>
    <property type="match status" value="1"/>
</dbReference>
<dbReference type="SUPFAM" id="SSF102114">
    <property type="entry name" value="Radical SAM enzymes"/>
    <property type="match status" value="1"/>
</dbReference>
<dbReference type="RefSeq" id="WP_126820235.1">
    <property type="nucleotide sequence ID" value="NZ_PIPS01000003.1"/>
</dbReference>
<evidence type="ECO:0000313" key="8">
    <source>
        <dbReference type="EMBL" id="RUO42552.1"/>
    </source>
</evidence>